<dbReference type="Proteomes" id="UP000270924">
    <property type="component" value="Unassembled WGS sequence"/>
</dbReference>
<evidence type="ECO:0008006" key="4">
    <source>
        <dbReference type="Google" id="ProtNLM"/>
    </source>
</evidence>
<feature type="compositionally biased region" description="Basic and acidic residues" evidence="1">
    <location>
        <begin position="227"/>
        <end position="241"/>
    </location>
</feature>
<dbReference type="Gene3D" id="2.40.160.120">
    <property type="match status" value="1"/>
</dbReference>
<dbReference type="OMA" id="NGRYWQA"/>
<accession>A0A3P7GFZ7</accession>
<name>A0A3P7GFZ7_WUCBA</name>
<evidence type="ECO:0000256" key="1">
    <source>
        <dbReference type="SAM" id="MobiDB-lite"/>
    </source>
</evidence>
<dbReference type="GO" id="GO:0005886">
    <property type="term" value="C:plasma membrane"/>
    <property type="evidence" value="ECO:0007669"/>
    <property type="project" value="TreeGrafter"/>
</dbReference>
<protein>
    <recommendedName>
        <fullName evidence="4">Oxysterol-binding protein</fullName>
    </recommendedName>
</protein>
<sequence>MKPLKKHRLSITKRYFGRVTRGLMRLMPEKSAKATNEAIGSEYTVDLTGIAISCDDSKRRLIFKFKKESRDIGPVNKNEYDTFKEMIQKHRNYRQSAYRNKPANTEQDIDTAKLREDSRGNTIAELNEKVAKIINDIKVIAIEMKLMRKELKELIRTVQSGKTLPTTESKEGVEKIFSEEDDYDSDDSDEKIDASTPNNNQILVDAIQKQKSKIYLSEEIIEKKEEKPERLMESGELEKIQPRKHRDQLPKPSIAGEELGLRQLMAIVARRLPLPISFFEPLTMLQVLCEELRYSGQTLNRAISAYDPLDRIAYVTAFAVSSYSGMVCRKQKPFNPLLGETFDYVSNEGWKYHAEQVSHHPAITAAHAEGLNWEWWQTLISTPKTSWSGVIEATPELPVRVRLGKEDYCWNRVKVIIENASSTAEFRKLKMDGTMNMRCSNGYTSTIIFRKDRQTEIYGTIMDNHGVSVVKLFGYYDRFLQKVNQKDYLFEAIPLPKNANQFYGFSQFACGLNEFLSNDEKLSAPPTDSRFRPDLKALENADTSRAIEAKANLEKLQRARNETVHKRMWFEQRQDLMTNTTLWICNGRYWQAKEKKFKELKSTTQIVLMSTINGIDQLRYDAD</sequence>
<dbReference type="InterPro" id="IPR000648">
    <property type="entry name" value="Oxysterol-bd"/>
</dbReference>
<feature type="compositionally biased region" description="Basic and acidic residues" evidence="1">
    <location>
        <begin position="168"/>
        <end position="178"/>
    </location>
</feature>
<dbReference type="OrthoDB" id="1854502at2759"/>
<dbReference type="InterPro" id="IPR037239">
    <property type="entry name" value="OSBP_sf"/>
</dbReference>
<dbReference type="SUPFAM" id="SSF144000">
    <property type="entry name" value="Oxysterol-binding protein-like"/>
    <property type="match status" value="1"/>
</dbReference>
<dbReference type="Pfam" id="PF01237">
    <property type="entry name" value="Oxysterol_BP"/>
    <property type="match status" value="1"/>
</dbReference>
<dbReference type="PANTHER" id="PTHR10972:SF203">
    <property type="entry name" value="OXYSTEROL-BINDING PROTEIN HOMOLOG 3"/>
    <property type="match status" value="1"/>
</dbReference>
<feature type="compositionally biased region" description="Acidic residues" evidence="1">
    <location>
        <begin position="179"/>
        <end position="190"/>
    </location>
</feature>
<evidence type="ECO:0000313" key="3">
    <source>
        <dbReference type="Proteomes" id="UP000270924"/>
    </source>
</evidence>
<dbReference type="InParanoid" id="A0A3P7GFZ7"/>
<dbReference type="AlphaFoldDB" id="A0A3P7GFZ7"/>
<proteinExistence type="predicted"/>
<feature type="region of interest" description="Disordered" evidence="1">
    <location>
        <begin position="164"/>
        <end position="197"/>
    </location>
</feature>
<dbReference type="GO" id="GO:0032934">
    <property type="term" value="F:sterol binding"/>
    <property type="evidence" value="ECO:0007669"/>
    <property type="project" value="TreeGrafter"/>
</dbReference>
<gene>
    <name evidence="2" type="ORF">WBA_LOCUS11375</name>
</gene>
<dbReference type="GO" id="GO:0005829">
    <property type="term" value="C:cytosol"/>
    <property type="evidence" value="ECO:0007669"/>
    <property type="project" value="TreeGrafter"/>
</dbReference>
<dbReference type="EMBL" id="UYWW01012334">
    <property type="protein sequence ID" value="VDM20575.1"/>
    <property type="molecule type" value="Genomic_DNA"/>
</dbReference>
<keyword evidence="3" id="KW-1185">Reference proteome</keyword>
<dbReference type="PANTHER" id="PTHR10972">
    <property type="entry name" value="OXYSTEROL-BINDING PROTEIN-RELATED"/>
    <property type="match status" value="1"/>
</dbReference>
<evidence type="ECO:0000313" key="2">
    <source>
        <dbReference type="EMBL" id="VDM20575.1"/>
    </source>
</evidence>
<dbReference type="GO" id="GO:0097038">
    <property type="term" value="C:perinuclear endoplasmic reticulum"/>
    <property type="evidence" value="ECO:0007669"/>
    <property type="project" value="TreeGrafter"/>
</dbReference>
<organism evidence="2 3">
    <name type="scientific">Wuchereria bancrofti</name>
    <dbReference type="NCBI Taxonomy" id="6293"/>
    <lineage>
        <taxon>Eukaryota</taxon>
        <taxon>Metazoa</taxon>
        <taxon>Ecdysozoa</taxon>
        <taxon>Nematoda</taxon>
        <taxon>Chromadorea</taxon>
        <taxon>Rhabditida</taxon>
        <taxon>Spirurina</taxon>
        <taxon>Spiruromorpha</taxon>
        <taxon>Filarioidea</taxon>
        <taxon>Onchocercidae</taxon>
        <taxon>Wuchereria</taxon>
    </lineage>
</organism>
<reference evidence="2 3" key="1">
    <citation type="submission" date="2018-11" db="EMBL/GenBank/DDBJ databases">
        <authorList>
            <consortium name="Pathogen Informatics"/>
        </authorList>
    </citation>
    <scope>NUCLEOTIDE SEQUENCE [LARGE SCALE GENOMIC DNA]</scope>
</reference>
<feature type="region of interest" description="Disordered" evidence="1">
    <location>
        <begin position="227"/>
        <end position="251"/>
    </location>
</feature>